<reference evidence="3" key="1">
    <citation type="submission" date="2016-10" db="EMBL/GenBank/DDBJ databases">
        <authorList>
            <person name="Varghese N."/>
            <person name="Submissions S."/>
        </authorList>
    </citation>
    <scope>NUCLEOTIDE SEQUENCE [LARGE SCALE GENOMIC DNA]</scope>
    <source>
        <strain evidence="3">DSM 45459</strain>
    </source>
</reference>
<evidence type="ECO:0000313" key="2">
    <source>
        <dbReference type="EMBL" id="SDQ22291.1"/>
    </source>
</evidence>
<gene>
    <name evidence="2" type="ORF">SAMN04489718_0838</name>
</gene>
<organism evidence="2 3">
    <name type="scientific">Actinopolyspora saharensis</name>
    <dbReference type="NCBI Taxonomy" id="995062"/>
    <lineage>
        <taxon>Bacteria</taxon>
        <taxon>Bacillati</taxon>
        <taxon>Actinomycetota</taxon>
        <taxon>Actinomycetes</taxon>
        <taxon>Actinopolysporales</taxon>
        <taxon>Actinopolysporaceae</taxon>
        <taxon>Actinopolyspora</taxon>
    </lineage>
</organism>
<accession>A0A1H0Z579</accession>
<name>A0A1H0Z579_9ACTN</name>
<protein>
    <submittedName>
        <fullName evidence="2">Uncharacterized protein</fullName>
    </submittedName>
</protein>
<sequence length="88" mass="9256">MPMSAPAVASIKRAPTIITISTGIGSSNTTDRPHSRTERPATQAAGAPNAFVFMPTLYKPRQLLDIPKLLGGFSAGSARSDSCRTALR</sequence>
<feature type="region of interest" description="Disordered" evidence="1">
    <location>
        <begin position="20"/>
        <end position="46"/>
    </location>
</feature>
<dbReference type="AlphaFoldDB" id="A0A1H0Z579"/>
<evidence type="ECO:0000256" key="1">
    <source>
        <dbReference type="SAM" id="MobiDB-lite"/>
    </source>
</evidence>
<proteinExistence type="predicted"/>
<dbReference type="Proteomes" id="UP000199301">
    <property type="component" value="Unassembled WGS sequence"/>
</dbReference>
<evidence type="ECO:0000313" key="3">
    <source>
        <dbReference type="Proteomes" id="UP000199301"/>
    </source>
</evidence>
<feature type="compositionally biased region" description="Low complexity" evidence="1">
    <location>
        <begin position="20"/>
        <end position="30"/>
    </location>
</feature>
<dbReference type="EMBL" id="FNKO01000001">
    <property type="protein sequence ID" value="SDQ22291.1"/>
    <property type="molecule type" value="Genomic_DNA"/>
</dbReference>
<keyword evidence="3" id="KW-1185">Reference proteome</keyword>